<accession>A0A4Y2F4R5</accession>
<evidence type="ECO:0000313" key="2">
    <source>
        <dbReference type="EMBL" id="GBM36423.1"/>
    </source>
</evidence>
<evidence type="ECO:0000256" key="1">
    <source>
        <dbReference type="SAM" id="MobiDB-lite"/>
    </source>
</evidence>
<comment type="caution">
    <text evidence="2">The sequence shown here is derived from an EMBL/GenBank/DDBJ whole genome shotgun (WGS) entry which is preliminary data.</text>
</comment>
<organism evidence="2 3">
    <name type="scientific">Araneus ventricosus</name>
    <name type="common">Orbweaver spider</name>
    <name type="synonym">Epeira ventricosa</name>
    <dbReference type="NCBI Taxonomy" id="182803"/>
    <lineage>
        <taxon>Eukaryota</taxon>
        <taxon>Metazoa</taxon>
        <taxon>Ecdysozoa</taxon>
        <taxon>Arthropoda</taxon>
        <taxon>Chelicerata</taxon>
        <taxon>Arachnida</taxon>
        <taxon>Araneae</taxon>
        <taxon>Araneomorphae</taxon>
        <taxon>Entelegynae</taxon>
        <taxon>Araneoidea</taxon>
        <taxon>Araneidae</taxon>
        <taxon>Araneus</taxon>
    </lineage>
</organism>
<evidence type="ECO:0000313" key="3">
    <source>
        <dbReference type="Proteomes" id="UP000499080"/>
    </source>
</evidence>
<feature type="region of interest" description="Disordered" evidence="1">
    <location>
        <begin position="274"/>
        <end position="295"/>
    </location>
</feature>
<proteinExistence type="predicted"/>
<dbReference type="Proteomes" id="UP000499080">
    <property type="component" value="Unassembled WGS sequence"/>
</dbReference>
<dbReference type="OrthoDB" id="6449733at2759"/>
<protein>
    <submittedName>
        <fullName evidence="2">Uncharacterized protein</fullName>
    </submittedName>
</protein>
<name>A0A4Y2F4R5_ARAVE</name>
<dbReference type="AlphaFoldDB" id="A0A4Y2F4R5"/>
<dbReference type="EMBL" id="BGPR01094888">
    <property type="protein sequence ID" value="GBM36423.1"/>
    <property type="molecule type" value="Genomic_DNA"/>
</dbReference>
<sequence>MGDDTAVRRLIEMLSAFYTEGRAVEEDLTCSLTSEFLWNIRDVLFTKQIVVFSRWQIFFDVGCEEMLSSPEMYLRNVFYACLQDALVNLNIFERFLSAFALILRISVETRHRKGLNFCKLVPDVFMVFYDKEQKKPFGRCGGFRRLVEYVNNPNYLESNCIGRNISYSCDPNASVNEIPEDLREKACRMIQEGGDFPRRFNFVEAEMDKNSSSLAKKVLEITRIEFLPLPSEFLPKPSDDNVNLYDVIRQKIARIAESLNIPVTFEKVGDSELTSERCPSLNSDSETNDDAPGQMADNARYENIIEAVIRHNHSKSSCNGMSKGRIQTEADGILEHLQSTIKCLIEVLDEHDKE</sequence>
<gene>
    <name evidence="2" type="ORF">AVEN_106737_1</name>
</gene>
<keyword evidence="3" id="KW-1185">Reference proteome</keyword>
<reference evidence="2 3" key="1">
    <citation type="journal article" date="2019" name="Sci. Rep.">
        <title>Orb-weaving spider Araneus ventricosus genome elucidates the spidroin gene catalogue.</title>
        <authorList>
            <person name="Kono N."/>
            <person name="Nakamura H."/>
            <person name="Ohtoshi R."/>
            <person name="Moran D.A.P."/>
            <person name="Shinohara A."/>
            <person name="Yoshida Y."/>
            <person name="Fujiwara M."/>
            <person name="Mori M."/>
            <person name="Tomita M."/>
            <person name="Arakawa K."/>
        </authorList>
    </citation>
    <scope>NUCLEOTIDE SEQUENCE [LARGE SCALE GENOMIC DNA]</scope>
</reference>